<evidence type="ECO:0000313" key="2">
    <source>
        <dbReference type="Proteomes" id="UP000517187"/>
    </source>
</evidence>
<sequence>MKSSSWTPGISTTLEVLSKRRFSATRSDSSSGCHEPRISALVQSASASRHGDAGVRPCRRQGAGFSDARRALFEYEQLGLVASLADKLQAGHLQLYCIEGLATESLYGFHRHPADRIRRHAALEDYILNEVLPLMAAKNPHDCTIVHGCSLGAFQAASLVFRHPHLFRKLVAFSGRYDLTMKVESFDDLFDGYYDDSVYFHTPTHFLPGLGSDWRLDRLREIEIVLTIGDADPFLDNNRYLSRLLGEKNIRHQLHVWDGRAHRAGAWRKMAPLYI</sequence>
<dbReference type="AlphaFoldDB" id="A0A7W9ZTD0"/>
<comment type="caution">
    <text evidence="1">The sequence shown here is derived from an EMBL/GenBank/DDBJ whole genome shotgun (WGS) entry which is preliminary data.</text>
</comment>
<dbReference type="PANTHER" id="PTHR48098:SF3">
    <property type="entry name" value="IRON(III) ENTEROBACTIN ESTERASE"/>
    <property type="match status" value="1"/>
</dbReference>
<reference evidence="1 2" key="1">
    <citation type="submission" date="2020-08" db="EMBL/GenBank/DDBJ databases">
        <title>Genomic Encyclopedia of Type Strains, Phase IV (KMG-V): Genome sequencing to study the core and pangenomes of soil and plant-associated prokaryotes.</title>
        <authorList>
            <person name="Whitman W."/>
        </authorList>
    </citation>
    <scope>NUCLEOTIDE SEQUENCE [LARGE SCALE GENOMIC DNA]</scope>
    <source>
        <strain evidence="1 2">SEMIA 4011</strain>
    </source>
</reference>
<dbReference type="PANTHER" id="PTHR48098">
    <property type="entry name" value="ENTEROCHELIN ESTERASE-RELATED"/>
    <property type="match status" value="1"/>
</dbReference>
<protein>
    <submittedName>
        <fullName evidence="1">Esterase/lipase superfamily enzyme</fullName>
    </submittedName>
</protein>
<organism evidence="1 2">
    <name type="scientific">Rhizobium leguminosarum</name>
    <dbReference type="NCBI Taxonomy" id="384"/>
    <lineage>
        <taxon>Bacteria</taxon>
        <taxon>Pseudomonadati</taxon>
        <taxon>Pseudomonadota</taxon>
        <taxon>Alphaproteobacteria</taxon>
        <taxon>Hyphomicrobiales</taxon>
        <taxon>Rhizobiaceae</taxon>
        <taxon>Rhizobium/Agrobacterium group</taxon>
        <taxon>Rhizobium</taxon>
    </lineage>
</organism>
<accession>A0A7W9ZTD0</accession>
<proteinExistence type="predicted"/>
<name>A0A7W9ZTD0_RHILE</name>
<dbReference type="InterPro" id="IPR029058">
    <property type="entry name" value="AB_hydrolase_fold"/>
</dbReference>
<dbReference type="Proteomes" id="UP000517187">
    <property type="component" value="Unassembled WGS sequence"/>
</dbReference>
<dbReference type="Gene3D" id="3.40.50.1820">
    <property type="entry name" value="alpha/beta hydrolase"/>
    <property type="match status" value="1"/>
</dbReference>
<evidence type="ECO:0000313" key="1">
    <source>
        <dbReference type="EMBL" id="MBB6222471.1"/>
    </source>
</evidence>
<dbReference type="Pfam" id="PF00756">
    <property type="entry name" value="Esterase"/>
    <property type="match status" value="1"/>
</dbReference>
<dbReference type="InterPro" id="IPR000801">
    <property type="entry name" value="Esterase-like"/>
</dbReference>
<dbReference type="InterPro" id="IPR050583">
    <property type="entry name" value="Mycobacterial_A85_antigen"/>
</dbReference>
<dbReference type="SUPFAM" id="SSF53474">
    <property type="entry name" value="alpha/beta-Hydrolases"/>
    <property type="match status" value="1"/>
</dbReference>
<gene>
    <name evidence="1" type="ORF">GGE66_003455</name>
</gene>
<dbReference type="EMBL" id="JACIIJ010000007">
    <property type="protein sequence ID" value="MBB6222471.1"/>
    <property type="molecule type" value="Genomic_DNA"/>
</dbReference>